<dbReference type="Gene3D" id="1.25.40.180">
    <property type="match status" value="1"/>
</dbReference>
<keyword evidence="2" id="KW-0396">Initiation factor</keyword>
<evidence type="ECO:0000313" key="6">
    <source>
        <dbReference type="Proteomes" id="UP000784294"/>
    </source>
</evidence>
<reference evidence="5" key="1">
    <citation type="submission" date="2018-11" db="EMBL/GenBank/DDBJ databases">
        <authorList>
            <consortium name="Pathogen Informatics"/>
        </authorList>
    </citation>
    <scope>NUCLEOTIDE SEQUENCE</scope>
</reference>
<evidence type="ECO:0000256" key="1">
    <source>
        <dbReference type="ARBA" id="ARBA00005775"/>
    </source>
</evidence>
<protein>
    <recommendedName>
        <fullName evidence="4">MIF4G domain-containing protein</fullName>
    </recommendedName>
</protein>
<sequence>MLKRCENEFVARRDIGEVDRIQRRRCLGNLRFIGELGRLGLIPERILHDCVRQLLSKRQRNNEGAKKNGHSDSIFPLEASTEFKRKAEAEVLVANMECLCQFLTTVGQYMDTPKAKNLMDQYFQRLSRILERATPPLTNIKRTGVAGQQRKNSVTAIQASIKTPDTSEFLPARIRFMIDDLLDLRSNGWVPRRAGQRGDVNKPRFLSDIRMEVVMVIFLLLELNIFYMPPFSRLSFYLFLAVHASYYNNVSIT</sequence>
<dbReference type="EMBL" id="CAAALY010059567">
    <property type="protein sequence ID" value="VEL23015.1"/>
    <property type="molecule type" value="Genomic_DNA"/>
</dbReference>
<evidence type="ECO:0000256" key="2">
    <source>
        <dbReference type="ARBA" id="ARBA00022540"/>
    </source>
</evidence>
<dbReference type="Proteomes" id="UP000784294">
    <property type="component" value="Unassembled WGS sequence"/>
</dbReference>
<organism evidence="5 6">
    <name type="scientific">Protopolystoma xenopodis</name>
    <dbReference type="NCBI Taxonomy" id="117903"/>
    <lineage>
        <taxon>Eukaryota</taxon>
        <taxon>Metazoa</taxon>
        <taxon>Spiralia</taxon>
        <taxon>Lophotrochozoa</taxon>
        <taxon>Platyhelminthes</taxon>
        <taxon>Monogenea</taxon>
        <taxon>Polyopisthocotylea</taxon>
        <taxon>Polystomatidea</taxon>
        <taxon>Polystomatidae</taxon>
        <taxon>Protopolystoma</taxon>
    </lineage>
</organism>
<keyword evidence="6" id="KW-1185">Reference proteome</keyword>
<accession>A0A3S5BG76</accession>
<dbReference type="Pfam" id="PF02854">
    <property type="entry name" value="MIF4G"/>
    <property type="match status" value="1"/>
</dbReference>
<feature type="domain" description="MIF4G" evidence="4">
    <location>
        <begin position="2"/>
        <end position="187"/>
    </location>
</feature>
<dbReference type="OrthoDB" id="514777at2759"/>
<evidence type="ECO:0000256" key="3">
    <source>
        <dbReference type="ARBA" id="ARBA00022917"/>
    </source>
</evidence>
<dbReference type="AlphaFoldDB" id="A0A3S5BG76"/>
<dbReference type="PANTHER" id="PTHR23253">
    <property type="entry name" value="EUKARYOTIC TRANSLATION INITIATION FACTOR 4 GAMMA"/>
    <property type="match status" value="1"/>
</dbReference>
<keyword evidence="3" id="KW-0648">Protein biosynthesis</keyword>
<dbReference type="GO" id="GO:0003729">
    <property type="term" value="F:mRNA binding"/>
    <property type="evidence" value="ECO:0007669"/>
    <property type="project" value="TreeGrafter"/>
</dbReference>
<dbReference type="PANTHER" id="PTHR23253:SF9">
    <property type="entry name" value="EUKARYOTIC TRANSLATION INITIATION FACTOR 4 GAMMA 2"/>
    <property type="match status" value="1"/>
</dbReference>
<evidence type="ECO:0000313" key="5">
    <source>
        <dbReference type="EMBL" id="VEL23015.1"/>
    </source>
</evidence>
<dbReference type="GO" id="GO:0016281">
    <property type="term" value="C:eukaryotic translation initiation factor 4F complex"/>
    <property type="evidence" value="ECO:0007669"/>
    <property type="project" value="TreeGrafter"/>
</dbReference>
<comment type="caution">
    <text evidence="5">The sequence shown here is derived from an EMBL/GenBank/DDBJ whole genome shotgun (WGS) entry which is preliminary data.</text>
</comment>
<comment type="similarity">
    <text evidence="1">Belongs to the eukaryotic initiation factor 4G family.</text>
</comment>
<gene>
    <name evidence="5" type="ORF">PXEA_LOCUS16455</name>
</gene>
<dbReference type="GO" id="GO:0003743">
    <property type="term" value="F:translation initiation factor activity"/>
    <property type="evidence" value="ECO:0007669"/>
    <property type="project" value="UniProtKB-KW"/>
</dbReference>
<dbReference type="InterPro" id="IPR003890">
    <property type="entry name" value="MIF4G-like_typ-3"/>
</dbReference>
<name>A0A3S5BG76_9PLAT</name>
<dbReference type="SUPFAM" id="SSF48371">
    <property type="entry name" value="ARM repeat"/>
    <property type="match status" value="1"/>
</dbReference>
<evidence type="ECO:0000259" key="4">
    <source>
        <dbReference type="Pfam" id="PF02854"/>
    </source>
</evidence>
<proteinExistence type="inferred from homology"/>
<dbReference type="InterPro" id="IPR016024">
    <property type="entry name" value="ARM-type_fold"/>
</dbReference>